<feature type="region of interest" description="Disordered" evidence="1">
    <location>
        <begin position="1"/>
        <end position="35"/>
    </location>
</feature>
<dbReference type="EMBL" id="FOWC01000004">
    <property type="protein sequence ID" value="SFP19725.1"/>
    <property type="molecule type" value="Genomic_DNA"/>
</dbReference>
<dbReference type="OrthoDB" id="4578549at2"/>
<dbReference type="STRING" id="112413.SAMN05421854_104346"/>
<evidence type="ECO:0000259" key="2">
    <source>
        <dbReference type="Pfam" id="PF12680"/>
    </source>
</evidence>
<sequence>MGIKSLFTRGRNTRSEQAGSNEENAADGSSTVSQEPGKVAEEFLRAFADGDVDAALGRLAQDARVEIPPAGVLGTAEKQGREFIAATVAAFPDLRLTVRKSFTGADGTVIAELTLEGTQTASYLGVINQEKHLDLDQVWVFTIADGRITTIKAFWCQNQLYRRLAVKRLDQLSIV</sequence>
<dbReference type="Pfam" id="PF12680">
    <property type="entry name" value="SnoaL_2"/>
    <property type="match status" value="1"/>
</dbReference>
<evidence type="ECO:0000313" key="3">
    <source>
        <dbReference type="EMBL" id="SFP19725.1"/>
    </source>
</evidence>
<dbReference type="InterPro" id="IPR032710">
    <property type="entry name" value="NTF2-like_dom_sf"/>
</dbReference>
<dbReference type="Proteomes" id="UP000199137">
    <property type="component" value="Unassembled WGS sequence"/>
</dbReference>
<dbReference type="AlphaFoldDB" id="A0A1I5ND21"/>
<evidence type="ECO:0000313" key="4">
    <source>
        <dbReference type="Proteomes" id="UP000199137"/>
    </source>
</evidence>
<dbReference type="InterPro" id="IPR037401">
    <property type="entry name" value="SnoaL-like"/>
</dbReference>
<evidence type="ECO:0000256" key="1">
    <source>
        <dbReference type="SAM" id="MobiDB-lite"/>
    </source>
</evidence>
<dbReference type="RefSeq" id="WP_093574068.1">
    <property type="nucleotide sequence ID" value="NZ_FOWC01000004.1"/>
</dbReference>
<proteinExistence type="predicted"/>
<organism evidence="3 4">
    <name type="scientific">Amycolatopsis rubida</name>
    <dbReference type="NCBI Taxonomy" id="112413"/>
    <lineage>
        <taxon>Bacteria</taxon>
        <taxon>Bacillati</taxon>
        <taxon>Actinomycetota</taxon>
        <taxon>Actinomycetes</taxon>
        <taxon>Pseudonocardiales</taxon>
        <taxon>Pseudonocardiaceae</taxon>
        <taxon>Amycolatopsis</taxon>
    </lineage>
</organism>
<protein>
    <recommendedName>
        <fullName evidence="2">SnoaL-like domain-containing protein</fullName>
    </recommendedName>
</protein>
<dbReference type="SUPFAM" id="SSF54427">
    <property type="entry name" value="NTF2-like"/>
    <property type="match status" value="1"/>
</dbReference>
<name>A0A1I5ND21_9PSEU</name>
<feature type="domain" description="SnoaL-like" evidence="2">
    <location>
        <begin position="41"/>
        <end position="149"/>
    </location>
</feature>
<reference evidence="3 4" key="1">
    <citation type="submission" date="2016-10" db="EMBL/GenBank/DDBJ databases">
        <authorList>
            <person name="de Groot N.N."/>
        </authorList>
    </citation>
    <scope>NUCLEOTIDE SEQUENCE [LARGE SCALE GENOMIC DNA]</scope>
    <source>
        <strain evidence="3 4">DSM 44637</strain>
    </source>
</reference>
<dbReference type="Gene3D" id="3.10.450.50">
    <property type="match status" value="1"/>
</dbReference>
<gene>
    <name evidence="3" type="ORF">SAMN05421854_104346</name>
</gene>
<accession>A0A1I5ND21</accession>
<feature type="compositionally biased region" description="Polar residues" evidence="1">
    <location>
        <begin position="15"/>
        <end position="34"/>
    </location>
</feature>